<protein>
    <submittedName>
        <fullName evidence="1">Uncharacterized protein</fullName>
    </submittedName>
</protein>
<sequence length="157" mass="17764">MEEAFKSKFEGSGDQGKASKLFSIRSISNDHSRKQLEFYNVYGRTITIQSHLEGTSDPTIMNLKETLRSMQQLIKGLARQFQSVAIDVEELKRVKSSATMEKRLGNNFGEVNSPHHQRPYDNMSTQGYHDMSVHNPYPFHEGGYQGRPQARGGRQGG</sequence>
<reference evidence="2" key="1">
    <citation type="journal article" date="2023" name="Nat. Plants">
        <title>Single-cell RNA sequencing provides a high-resolution roadmap for understanding the multicellular compartmentation of specialized metabolism.</title>
        <authorList>
            <person name="Sun S."/>
            <person name="Shen X."/>
            <person name="Li Y."/>
            <person name="Li Y."/>
            <person name="Wang S."/>
            <person name="Li R."/>
            <person name="Zhang H."/>
            <person name="Shen G."/>
            <person name="Guo B."/>
            <person name="Wei J."/>
            <person name="Xu J."/>
            <person name="St-Pierre B."/>
            <person name="Chen S."/>
            <person name="Sun C."/>
        </authorList>
    </citation>
    <scope>NUCLEOTIDE SEQUENCE [LARGE SCALE GENOMIC DNA]</scope>
</reference>
<dbReference type="Proteomes" id="UP001060085">
    <property type="component" value="Linkage Group LG05"/>
</dbReference>
<organism evidence="1 2">
    <name type="scientific">Catharanthus roseus</name>
    <name type="common">Madagascar periwinkle</name>
    <name type="synonym">Vinca rosea</name>
    <dbReference type="NCBI Taxonomy" id="4058"/>
    <lineage>
        <taxon>Eukaryota</taxon>
        <taxon>Viridiplantae</taxon>
        <taxon>Streptophyta</taxon>
        <taxon>Embryophyta</taxon>
        <taxon>Tracheophyta</taxon>
        <taxon>Spermatophyta</taxon>
        <taxon>Magnoliopsida</taxon>
        <taxon>eudicotyledons</taxon>
        <taxon>Gunneridae</taxon>
        <taxon>Pentapetalae</taxon>
        <taxon>asterids</taxon>
        <taxon>lamiids</taxon>
        <taxon>Gentianales</taxon>
        <taxon>Apocynaceae</taxon>
        <taxon>Rauvolfioideae</taxon>
        <taxon>Vinceae</taxon>
        <taxon>Catharanthinae</taxon>
        <taxon>Catharanthus</taxon>
    </lineage>
</organism>
<gene>
    <name evidence="1" type="ORF">M9H77_22844</name>
</gene>
<evidence type="ECO:0000313" key="1">
    <source>
        <dbReference type="EMBL" id="KAI5663521.1"/>
    </source>
</evidence>
<evidence type="ECO:0000313" key="2">
    <source>
        <dbReference type="Proteomes" id="UP001060085"/>
    </source>
</evidence>
<accession>A0ACC0AS06</accession>
<comment type="caution">
    <text evidence="1">The sequence shown here is derived from an EMBL/GenBank/DDBJ whole genome shotgun (WGS) entry which is preliminary data.</text>
</comment>
<proteinExistence type="predicted"/>
<keyword evidence="2" id="KW-1185">Reference proteome</keyword>
<name>A0ACC0AS06_CATRO</name>
<dbReference type="EMBL" id="CM044705">
    <property type="protein sequence ID" value="KAI5663521.1"/>
    <property type="molecule type" value="Genomic_DNA"/>
</dbReference>